<keyword evidence="9" id="KW-1185">Reference proteome</keyword>
<dbReference type="GO" id="GO:0000976">
    <property type="term" value="F:transcription cis-regulatory region binding"/>
    <property type="evidence" value="ECO:0007669"/>
    <property type="project" value="TreeGrafter"/>
</dbReference>
<feature type="domain" description="BZIP" evidence="7">
    <location>
        <begin position="89"/>
        <end position="152"/>
    </location>
</feature>
<dbReference type="GO" id="GO:0046982">
    <property type="term" value="F:protein heterodimerization activity"/>
    <property type="evidence" value="ECO:0007669"/>
    <property type="project" value="UniProtKB-ARBA"/>
</dbReference>
<comment type="caution">
    <text evidence="8">The sequence shown here is derived from an EMBL/GenBank/DDBJ whole genome shotgun (WGS) entry which is preliminary data.</text>
</comment>
<name>A0A8J5C9Q9_ZINOF</name>
<keyword evidence="2" id="KW-0805">Transcription regulation</keyword>
<organism evidence="8 9">
    <name type="scientific">Zingiber officinale</name>
    <name type="common">Ginger</name>
    <name type="synonym">Amomum zingiber</name>
    <dbReference type="NCBI Taxonomy" id="94328"/>
    <lineage>
        <taxon>Eukaryota</taxon>
        <taxon>Viridiplantae</taxon>
        <taxon>Streptophyta</taxon>
        <taxon>Embryophyta</taxon>
        <taxon>Tracheophyta</taxon>
        <taxon>Spermatophyta</taxon>
        <taxon>Magnoliopsida</taxon>
        <taxon>Liliopsida</taxon>
        <taxon>Zingiberales</taxon>
        <taxon>Zingiberaceae</taxon>
        <taxon>Zingiber</taxon>
    </lineage>
</organism>
<accession>A0A8J5C9Q9</accession>
<keyword evidence="3" id="KW-0238">DNA-binding</keyword>
<dbReference type="FunFam" id="1.20.5.170:FF:000020">
    <property type="entry name" value="BZIP transcription factor"/>
    <property type="match status" value="1"/>
</dbReference>
<dbReference type="InterPro" id="IPR004827">
    <property type="entry name" value="bZIP"/>
</dbReference>
<reference evidence="8 9" key="1">
    <citation type="submission" date="2020-08" db="EMBL/GenBank/DDBJ databases">
        <title>Plant Genome Project.</title>
        <authorList>
            <person name="Zhang R.-G."/>
        </authorList>
    </citation>
    <scope>NUCLEOTIDE SEQUENCE [LARGE SCALE GENOMIC DNA]</scope>
    <source>
        <tissue evidence="8">Rhizome</tissue>
    </source>
</reference>
<dbReference type="SMART" id="SM00338">
    <property type="entry name" value="BRLZ"/>
    <property type="match status" value="1"/>
</dbReference>
<sequence length="213" mass="23665">MLCHYGAQGATGAVADEVEVVVFDNTAAHAPSRSILLGCLPLLVLCKRILTAKDQKAASMASPSTVTNSSGSSLLQNSISSEDLKAVMDQRKRKRRISNRESARRSRMRKQQHLDDLNSELRQLREDNAKVLTSLSLITQRYFEVETENSVLKIQLVEISNRLMALDDILQCCLSGSNAVSRGGFISPWKSMCMNQNKQIVASTGQNMRQFLY</sequence>
<dbReference type="Gene3D" id="1.20.5.170">
    <property type="match status" value="1"/>
</dbReference>
<dbReference type="GO" id="GO:0045893">
    <property type="term" value="P:positive regulation of DNA-templated transcription"/>
    <property type="evidence" value="ECO:0007669"/>
    <property type="project" value="TreeGrafter"/>
</dbReference>
<keyword evidence="4" id="KW-0804">Transcription</keyword>
<evidence type="ECO:0000313" key="8">
    <source>
        <dbReference type="EMBL" id="KAG6469052.1"/>
    </source>
</evidence>
<evidence type="ECO:0000313" key="9">
    <source>
        <dbReference type="Proteomes" id="UP000734854"/>
    </source>
</evidence>
<protein>
    <recommendedName>
        <fullName evidence="7">BZIP domain-containing protein</fullName>
    </recommendedName>
</protein>
<dbReference type="Pfam" id="PF00170">
    <property type="entry name" value="bZIP_1"/>
    <property type="match status" value="1"/>
</dbReference>
<comment type="subcellular location">
    <subcellularLocation>
        <location evidence="1">Nucleus</location>
    </subcellularLocation>
</comment>
<proteinExistence type="predicted"/>
<feature type="region of interest" description="Disordered" evidence="6">
    <location>
        <begin position="87"/>
        <end position="114"/>
    </location>
</feature>
<dbReference type="PANTHER" id="PTHR45764:SF76">
    <property type="entry name" value="OS02G0132500 PROTEIN"/>
    <property type="match status" value="1"/>
</dbReference>
<keyword evidence="5" id="KW-0539">Nucleus</keyword>
<dbReference type="InterPro" id="IPR046347">
    <property type="entry name" value="bZIP_sf"/>
</dbReference>
<dbReference type="PROSITE" id="PS50217">
    <property type="entry name" value="BZIP"/>
    <property type="match status" value="1"/>
</dbReference>
<evidence type="ECO:0000256" key="1">
    <source>
        <dbReference type="ARBA" id="ARBA00004123"/>
    </source>
</evidence>
<dbReference type="CDD" id="cd14702">
    <property type="entry name" value="bZIP_plant_GBF1"/>
    <property type="match status" value="1"/>
</dbReference>
<dbReference type="EMBL" id="JACMSC010000022">
    <property type="protein sequence ID" value="KAG6469052.1"/>
    <property type="molecule type" value="Genomic_DNA"/>
</dbReference>
<evidence type="ECO:0000256" key="2">
    <source>
        <dbReference type="ARBA" id="ARBA00023015"/>
    </source>
</evidence>
<evidence type="ECO:0000259" key="7">
    <source>
        <dbReference type="PROSITE" id="PS50217"/>
    </source>
</evidence>
<evidence type="ECO:0000256" key="6">
    <source>
        <dbReference type="SAM" id="MobiDB-lite"/>
    </source>
</evidence>
<dbReference type="GO" id="GO:0005634">
    <property type="term" value="C:nucleus"/>
    <property type="evidence" value="ECO:0007669"/>
    <property type="project" value="UniProtKB-SubCell"/>
</dbReference>
<dbReference type="InterPro" id="IPR045314">
    <property type="entry name" value="bZIP_plant_GBF1"/>
</dbReference>
<evidence type="ECO:0000256" key="4">
    <source>
        <dbReference type="ARBA" id="ARBA00023163"/>
    </source>
</evidence>
<dbReference type="PROSITE" id="PS00036">
    <property type="entry name" value="BZIP_BASIC"/>
    <property type="match status" value="1"/>
</dbReference>
<dbReference type="PANTHER" id="PTHR45764">
    <property type="entry name" value="BZIP TRANSCRIPTION FACTOR 44"/>
    <property type="match status" value="1"/>
</dbReference>
<dbReference type="Proteomes" id="UP000734854">
    <property type="component" value="Unassembled WGS sequence"/>
</dbReference>
<dbReference type="GO" id="GO:0003700">
    <property type="term" value="F:DNA-binding transcription factor activity"/>
    <property type="evidence" value="ECO:0007669"/>
    <property type="project" value="InterPro"/>
</dbReference>
<evidence type="ECO:0000256" key="3">
    <source>
        <dbReference type="ARBA" id="ARBA00023125"/>
    </source>
</evidence>
<dbReference type="SUPFAM" id="SSF57959">
    <property type="entry name" value="Leucine zipper domain"/>
    <property type="match status" value="1"/>
</dbReference>
<dbReference type="AlphaFoldDB" id="A0A8J5C9Q9"/>
<gene>
    <name evidence="8" type="ORF">ZIOFF_073750</name>
</gene>
<evidence type="ECO:0000256" key="5">
    <source>
        <dbReference type="ARBA" id="ARBA00023242"/>
    </source>
</evidence>